<dbReference type="HOGENOM" id="CLU_1996961_0_0_1"/>
<evidence type="ECO:0000313" key="2">
    <source>
        <dbReference type="Proteomes" id="UP000011713"/>
    </source>
</evidence>
<keyword evidence="2" id="KW-1185">Reference proteome</keyword>
<sequence length="125" mass="14281">MLKDTPERLQRVAIQQFVNHKLDELRRQASTPAAITGSNVIKLDVPSYRDEGPDRLALNRWLCEVDIAVQPLQLTTEFDDLCLAFEPPQGEHHHRSTFLALKQGGHLRRPWRKCLSLRSAETSVS</sequence>
<dbReference type="AlphaFoldDB" id="M4BSR4"/>
<reference evidence="1" key="2">
    <citation type="submission" date="2015-06" db="UniProtKB">
        <authorList>
            <consortium name="EnsemblProtists"/>
        </authorList>
    </citation>
    <scope>IDENTIFICATION</scope>
    <source>
        <strain evidence="1">Emoy2</strain>
    </source>
</reference>
<accession>M4BSR4</accession>
<organism evidence="1 2">
    <name type="scientific">Hyaloperonospora arabidopsidis (strain Emoy2)</name>
    <name type="common">Downy mildew agent</name>
    <name type="synonym">Peronospora arabidopsidis</name>
    <dbReference type="NCBI Taxonomy" id="559515"/>
    <lineage>
        <taxon>Eukaryota</taxon>
        <taxon>Sar</taxon>
        <taxon>Stramenopiles</taxon>
        <taxon>Oomycota</taxon>
        <taxon>Peronosporomycetes</taxon>
        <taxon>Peronosporales</taxon>
        <taxon>Peronosporaceae</taxon>
        <taxon>Hyaloperonospora</taxon>
    </lineage>
</organism>
<dbReference type="Proteomes" id="UP000011713">
    <property type="component" value="Unassembled WGS sequence"/>
</dbReference>
<reference evidence="2" key="1">
    <citation type="journal article" date="2010" name="Science">
        <title>Signatures of adaptation to obligate biotrophy in the Hyaloperonospora arabidopsidis genome.</title>
        <authorList>
            <person name="Baxter L."/>
            <person name="Tripathy S."/>
            <person name="Ishaque N."/>
            <person name="Boot N."/>
            <person name="Cabral A."/>
            <person name="Kemen E."/>
            <person name="Thines M."/>
            <person name="Ah-Fong A."/>
            <person name="Anderson R."/>
            <person name="Badejoko W."/>
            <person name="Bittner-Eddy P."/>
            <person name="Boore J.L."/>
            <person name="Chibucos M.C."/>
            <person name="Coates M."/>
            <person name="Dehal P."/>
            <person name="Delehaunty K."/>
            <person name="Dong S."/>
            <person name="Downton P."/>
            <person name="Dumas B."/>
            <person name="Fabro G."/>
            <person name="Fronick C."/>
            <person name="Fuerstenberg S.I."/>
            <person name="Fulton L."/>
            <person name="Gaulin E."/>
            <person name="Govers F."/>
            <person name="Hughes L."/>
            <person name="Humphray S."/>
            <person name="Jiang R.H."/>
            <person name="Judelson H."/>
            <person name="Kamoun S."/>
            <person name="Kyung K."/>
            <person name="Meijer H."/>
            <person name="Minx P."/>
            <person name="Morris P."/>
            <person name="Nelson J."/>
            <person name="Phuntumart V."/>
            <person name="Qutob D."/>
            <person name="Rehmany A."/>
            <person name="Rougon-Cardoso A."/>
            <person name="Ryden P."/>
            <person name="Torto-Alalibo T."/>
            <person name="Studholme D."/>
            <person name="Wang Y."/>
            <person name="Win J."/>
            <person name="Wood J."/>
            <person name="Clifton S.W."/>
            <person name="Rogers J."/>
            <person name="Van den Ackerveken G."/>
            <person name="Jones J.D."/>
            <person name="McDowell J.M."/>
            <person name="Beynon J."/>
            <person name="Tyler B.M."/>
        </authorList>
    </citation>
    <scope>NUCLEOTIDE SEQUENCE [LARGE SCALE GENOMIC DNA]</scope>
    <source>
        <strain evidence="2">Emoy2</strain>
    </source>
</reference>
<dbReference type="STRING" id="559515.M4BSR4"/>
<dbReference type="InParanoid" id="M4BSR4"/>
<name>M4BSR4_HYAAE</name>
<protein>
    <submittedName>
        <fullName evidence="1">Uncharacterized protein</fullName>
    </submittedName>
</protein>
<dbReference type="VEuPathDB" id="FungiDB:HpaG809498"/>
<dbReference type="EnsemblProtists" id="HpaT809498">
    <property type="protein sequence ID" value="HpaP809498"/>
    <property type="gene ID" value="HpaG809498"/>
</dbReference>
<dbReference type="EMBL" id="JH597779">
    <property type="status" value="NOT_ANNOTATED_CDS"/>
    <property type="molecule type" value="Genomic_DNA"/>
</dbReference>
<proteinExistence type="predicted"/>
<evidence type="ECO:0000313" key="1">
    <source>
        <dbReference type="EnsemblProtists" id="HpaP809498"/>
    </source>
</evidence>